<feature type="compositionally biased region" description="Polar residues" evidence="2">
    <location>
        <begin position="1"/>
        <end position="11"/>
    </location>
</feature>
<dbReference type="InterPro" id="IPR001455">
    <property type="entry name" value="TusA-like"/>
</dbReference>
<feature type="domain" description="UPF0033" evidence="3">
    <location>
        <begin position="21"/>
        <end position="84"/>
    </location>
</feature>
<dbReference type="PANTHER" id="PTHR33279">
    <property type="entry name" value="SULFUR CARRIER PROTEIN YEDF-RELATED"/>
    <property type="match status" value="1"/>
</dbReference>
<comment type="similarity">
    <text evidence="1">Belongs to the sulfur carrier protein TusA family.</text>
</comment>
<dbReference type="InterPro" id="IPR036868">
    <property type="entry name" value="TusA-like_sf"/>
</dbReference>
<evidence type="ECO:0000259" key="3">
    <source>
        <dbReference type="Pfam" id="PF01206"/>
    </source>
</evidence>
<dbReference type="EMBL" id="AHJE01000042">
    <property type="protein sequence ID" value="EHP41986.1"/>
    <property type="molecule type" value="Genomic_DNA"/>
</dbReference>
<dbReference type="Pfam" id="PF01206">
    <property type="entry name" value="TusA"/>
    <property type="match status" value="1"/>
</dbReference>
<evidence type="ECO:0000313" key="4">
    <source>
        <dbReference type="EMBL" id="EHP41986.1"/>
    </source>
</evidence>
<reference evidence="4 5" key="1">
    <citation type="journal article" date="2012" name="J. Bacteriol.">
        <title>De Novo Genome Project of Cupriavidus basilensis OR16.</title>
        <authorList>
            <person name="Cserhati M."/>
            <person name="Kriszt B."/>
            <person name="Szoboszlay S."/>
            <person name="Toth A."/>
            <person name="Szabo I."/>
            <person name="Tancsics A."/>
            <person name="Nagy I."/>
            <person name="Horvath B."/>
            <person name="Nagy I."/>
            <person name="Kukolya J."/>
        </authorList>
    </citation>
    <scope>NUCLEOTIDE SEQUENCE [LARGE SCALE GENOMIC DNA]</scope>
    <source>
        <strain evidence="4 5">OR16</strain>
    </source>
</reference>
<dbReference type="PANTHER" id="PTHR33279:SF6">
    <property type="entry name" value="SULFUR CARRIER PROTEIN YEDF-RELATED"/>
    <property type="match status" value="1"/>
</dbReference>
<dbReference type="CDD" id="cd00291">
    <property type="entry name" value="SirA_YedF_YeeD"/>
    <property type="match status" value="1"/>
</dbReference>
<dbReference type="PATRIC" id="fig|1127483.3.peg.3499"/>
<evidence type="ECO:0000313" key="5">
    <source>
        <dbReference type="Proteomes" id="UP000005808"/>
    </source>
</evidence>
<name>H1S6G2_9BURK</name>
<proteinExistence type="inferred from homology"/>
<dbReference type="Proteomes" id="UP000005808">
    <property type="component" value="Unassembled WGS sequence"/>
</dbReference>
<dbReference type="SUPFAM" id="SSF64307">
    <property type="entry name" value="SirA-like"/>
    <property type="match status" value="1"/>
</dbReference>
<protein>
    <submittedName>
        <fullName evidence="4">SirA-like protein</fullName>
    </submittedName>
</protein>
<organism evidence="4 5">
    <name type="scientific">Cupriavidus basilensis OR16</name>
    <dbReference type="NCBI Taxonomy" id="1127483"/>
    <lineage>
        <taxon>Bacteria</taxon>
        <taxon>Pseudomonadati</taxon>
        <taxon>Pseudomonadota</taxon>
        <taxon>Betaproteobacteria</taxon>
        <taxon>Burkholderiales</taxon>
        <taxon>Burkholderiaceae</taxon>
        <taxon>Cupriavidus</taxon>
    </lineage>
</organism>
<dbReference type="AlphaFoldDB" id="H1S6G2"/>
<evidence type="ECO:0000256" key="2">
    <source>
        <dbReference type="SAM" id="MobiDB-lite"/>
    </source>
</evidence>
<gene>
    <name evidence="4" type="ORF">OR16_17442</name>
</gene>
<sequence>MTMTALSAQNQGREEWSSRGGLNCPLPILRTKKALADMPSGDVLKILATDPGATRDFQAFAKQTGNELLSHQEVDKVFVFYMRRR</sequence>
<dbReference type="RefSeq" id="WP_006159006.1">
    <property type="nucleotide sequence ID" value="NZ_AHJE01000042.1"/>
</dbReference>
<accession>H1S6G2</accession>
<evidence type="ECO:0000256" key="1">
    <source>
        <dbReference type="ARBA" id="ARBA00008984"/>
    </source>
</evidence>
<comment type="caution">
    <text evidence="4">The sequence shown here is derived from an EMBL/GenBank/DDBJ whole genome shotgun (WGS) entry which is preliminary data.</text>
</comment>
<dbReference type="Gene3D" id="3.30.110.40">
    <property type="entry name" value="TusA-like domain"/>
    <property type="match status" value="1"/>
</dbReference>
<feature type="region of interest" description="Disordered" evidence="2">
    <location>
        <begin position="1"/>
        <end position="22"/>
    </location>
</feature>